<name>A0A6C0J6J3_9ZZZZ</name>
<protein>
    <submittedName>
        <fullName evidence="1">Uncharacterized protein</fullName>
    </submittedName>
</protein>
<organism evidence="1">
    <name type="scientific">viral metagenome</name>
    <dbReference type="NCBI Taxonomy" id="1070528"/>
    <lineage>
        <taxon>unclassified sequences</taxon>
        <taxon>metagenomes</taxon>
        <taxon>organismal metagenomes</taxon>
    </lineage>
</organism>
<dbReference type="EMBL" id="MN740327">
    <property type="protein sequence ID" value="QHU00391.1"/>
    <property type="molecule type" value="Genomic_DNA"/>
</dbReference>
<dbReference type="AlphaFoldDB" id="A0A6C0J6J3"/>
<evidence type="ECO:0000313" key="1">
    <source>
        <dbReference type="EMBL" id="QHU00391.1"/>
    </source>
</evidence>
<accession>A0A6C0J6J3</accession>
<proteinExistence type="predicted"/>
<reference evidence="1" key="1">
    <citation type="journal article" date="2020" name="Nature">
        <title>Giant virus diversity and host interactions through global metagenomics.</title>
        <authorList>
            <person name="Schulz F."/>
            <person name="Roux S."/>
            <person name="Paez-Espino D."/>
            <person name="Jungbluth S."/>
            <person name="Walsh D.A."/>
            <person name="Denef V.J."/>
            <person name="McMahon K.D."/>
            <person name="Konstantinidis K.T."/>
            <person name="Eloe-Fadrosh E.A."/>
            <person name="Kyrpides N.C."/>
            <person name="Woyke T."/>
        </authorList>
    </citation>
    <scope>NUCLEOTIDE SEQUENCE</scope>
    <source>
        <strain evidence="1">GVMAG-M-3300025860-20</strain>
    </source>
</reference>
<sequence>MKALSLTNDLSRIVSIYSISTPLKRIAQVPLKDGTTTKLNMLNDILSLMFYHQVISHNGFTYTFQEQLAKLNISSAMAEDILKTTIIIISNAVLNGNFTVNTMKTLVYALVGVFIYHLFVRPHIINTKLSKFIGFESIEDVAETILLLSLDNPDPVDITSKLLGLVMYHKILKMN</sequence>